<evidence type="ECO:0000313" key="4">
    <source>
        <dbReference type="Proteomes" id="UP000076878"/>
    </source>
</evidence>
<protein>
    <submittedName>
        <fullName evidence="2">Uncharacterized protein</fullName>
    </submittedName>
</protein>
<keyword evidence="1" id="KW-1133">Transmembrane helix</keyword>
<accession>A0A143YXL1</accession>
<feature type="transmembrane region" description="Helical" evidence="1">
    <location>
        <begin position="53"/>
        <end position="73"/>
    </location>
</feature>
<evidence type="ECO:0000313" key="5">
    <source>
        <dbReference type="Proteomes" id="UP000199280"/>
    </source>
</evidence>
<organism evidence="2 4">
    <name type="scientific">Trichococcus ilyis</name>
    <dbReference type="NCBI Taxonomy" id="640938"/>
    <lineage>
        <taxon>Bacteria</taxon>
        <taxon>Bacillati</taxon>
        <taxon>Bacillota</taxon>
        <taxon>Bacilli</taxon>
        <taxon>Lactobacillales</taxon>
        <taxon>Carnobacteriaceae</taxon>
        <taxon>Trichococcus</taxon>
    </lineage>
</organism>
<evidence type="ECO:0000313" key="3">
    <source>
        <dbReference type="EMBL" id="SEJ72519.1"/>
    </source>
</evidence>
<keyword evidence="1" id="KW-0812">Transmembrane</keyword>
<keyword evidence="5" id="KW-1185">Reference proteome</keyword>
<reference evidence="2 4" key="1">
    <citation type="submission" date="2016-02" db="EMBL/GenBank/DDBJ databases">
        <authorList>
            <person name="Wen L."/>
            <person name="He K."/>
            <person name="Yang H."/>
        </authorList>
    </citation>
    <scope>NUCLEOTIDE SEQUENCE [LARGE SCALE GENOMIC DNA]</scope>
    <source>
        <strain evidence="2">Trichococcus_R210</strain>
    </source>
</reference>
<sequence>MYKYTSEALLKKFMDRGEIMFYLLMGSINAMFILTEVFRWIQITFYGVANKAVWSFTLYHLSFFVVCIALYVWGNSFSTLADDPVAGIVRGLRKQTTSEFGRFVGKSMKFLSPVVDNYFSKRVTTAILFAATTVVKKIYAYISIRF</sequence>
<gene>
    <name evidence="3" type="ORF">SAMN05216375_12350</name>
    <name evidence="2" type="ORF">TR210_1660</name>
</gene>
<dbReference type="Proteomes" id="UP000199280">
    <property type="component" value="Unassembled WGS sequence"/>
</dbReference>
<dbReference type="AlphaFoldDB" id="A0A143YXL1"/>
<dbReference type="Proteomes" id="UP000076878">
    <property type="component" value="Unassembled WGS sequence"/>
</dbReference>
<evidence type="ECO:0000256" key="1">
    <source>
        <dbReference type="SAM" id="Phobius"/>
    </source>
</evidence>
<reference evidence="3 5" key="2">
    <citation type="submission" date="2016-10" db="EMBL/GenBank/DDBJ databases">
        <authorList>
            <person name="Varghese N."/>
            <person name="Submissions S."/>
        </authorList>
    </citation>
    <scope>NUCLEOTIDE SEQUENCE [LARGE SCALE GENOMIC DNA]</scope>
    <source>
        <strain evidence="3 5">DSM 22150</strain>
    </source>
</reference>
<name>A0A143YXL1_9LACT</name>
<feature type="transmembrane region" description="Helical" evidence="1">
    <location>
        <begin position="21"/>
        <end position="41"/>
    </location>
</feature>
<dbReference type="EMBL" id="FNYT01000023">
    <property type="protein sequence ID" value="SEJ72519.1"/>
    <property type="molecule type" value="Genomic_DNA"/>
</dbReference>
<keyword evidence="1" id="KW-0472">Membrane</keyword>
<evidence type="ECO:0000313" key="2">
    <source>
        <dbReference type="EMBL" id="CZQ99732.1"/>
    </source>
</evidence>
<proteinExistence type="predicted"/>
<dbReference type="EMBL" id="FJNB01000012">
    <property type="protein sequence ID" value="CZQ99732.1"/>
    <property type="molecule type" value="Genomic_DNA"/>
</dbReference>